<dbReference type="SUPFAM" id="SSF52540">
    <property type="entry name" value="P-loop containing nucleoside triphosphate hydrolases"/>
    <property type="match status" value="1"/>
</dbReference>
<keyword evidence="1" id="KW-0175">Coiled coil</keyword>
<reference evidence="3" key="2">
    <citation type="submission" date="2019-06" db="EMBL/GenBank/DDBJ databases">
        <title>Genomics analysis of Aphanomyces spp. identifies a new class of oomycete effector associated with host adaptation.</title>
        <authorList>
            <person name="Gaulin E."/>
        </authorList>
    </citation>
    <scope>NUCLEOTIDE SEQUENCE</scope>
    <source>
        <strain evidence="3">CBS 578.67</strain>
    </source>
</reference>
<dbReference type="EMBL" id="CAADRA010005271">
    <property type="protein sequence ID" value="VFT87941.1"/>
    <property type="molecule type" value="Genomic_DNA"/>
</dbReference>
<evidence type="ECO:0000256" key="2">
    <source>
        <dbReference type="SAM" id="MobiDB-lite"/>
    </source>
</evidence>
<evidence type="ECO:0000256" key="1">
    <source>
        <dbReference type="SAM" id="Coils"/>
    </source>
</evidence>
<proteinExistence type="predicted"/>
<sequence length="831" mass="91754">MPVGVFLRQDADGDKVGLRRASNTCVRLEPSAMSPGVASINFDAVVECPADELFHQLVHPCLVQVISDGRNVSVVAAGCISSGKSQLMHGSKEDDAESSGLIGRCLEAVFECVHAALLADATRITYVEMSHAWVVESQPDDDPFSRPAFHGVRSSDDALRRYRDFLADRPDIAAAHCVVTCRVQTYVEKTGVVTAGSLVCVDVTGSAMIALPGERAAMEYFPCSAALSAQYGDVMGATFLPCLVLGLRTHATYQQQAIQSLLYACRVKDMTESPAPIIDTDGTMVLSKLLGCVAQGQEADARDFVKTHLPKLNYGTQSRHARAIDRAMPQVFIKQPVLPPTSPAMTTSSSDDDDDDADGVIKGRQSYELVSASSVSVRLYDETLQALKAEKALTERCAARIARLNECIKYQRAAQEMAEAAAREAERQLGERDAKLQHVEAVVGQLQADVARLRRKDTPETMSLQQFSSRLSKVIDETKQVVAMKDAYISQLEAKLHKLPSTTQDAIDEAVARADAAERALAVAQETHERERRLWEARAGAAIARAEAGERDMQLLQTAKDMDAARRSAELQAIQRAADAQAVEWRTKVDGLEQELEAAAVTKERLEQDAVAERAMWQAQLQARESQADADASQWRAKMDALECQMQTTTKAQQEAMVEKEAAWKEAMQEEWQAKVDAVQATAVDERDDWAKRERAWRVEKEQAVASMQATVDTLVARCHELEGQATEARDVLEQQVRCDNEATARADAMIQAMILEVEQHQRREDHLVAALAEANRHESKAKQQLEETRVAARERRRESLLLHAILSKTEHSLRVLEQRHAYLCRSGVSM</sequence>
<keyword evidence="5" id="KW-1185">Reference proteome</keyword>
<dbReference type="InterPro" id="IPR027417">
    <property type="entry name" value="P-loop_NTPase"/>
</dbReference>
<dbReference type="AlphaFoldDB" id="A0A485KRX6"/>
<evidence type="ECO:0000313" key="4">
    <source>
        <dbReference type="EMBL" id="VFT87941.1"/>
    </source>
</evidence>
<dbReference type="InterPro" id="IPR036961">
    <property type="entry name" value="Kinesin_motor_dom_sf"/>
</dbReference>
<protein>
    <submittedName>
        <fullName evidence="4">Aste57867_11074 protein</fullName>
    </submittedName>
</protein>
<dbReference type="Gene3D" id="3.40.850.10">
    <property type="entry name" value="Kinesin motor domain"/>
    <property type="match status" value="1"/>
</dbReference>
<evidence type="ECO:0000313" key="3">
    <source>
        <dbReference type="EMBL" id="KAF0698281.1"/>
    </source>
</evidence>
<evidence type="ECO:0000313" key="5">
    <source>
        <dbReference type="Proteomes" id="UP000332933"/>
    </source>
</evidence>
<name>A0A485KRX6_9STRA</name>
<feature type="coiled-coil region" evidence="1">
    <location>
        <begin position="507"/>
        <end position="534"/>
    </location>
</feature>
<dbReference type="Proteomes" id="UP000332933">
    <property type="component" value="Unassembled WGS sequence"/>
</dbReference>
<organism evidence="4 5">
    <name type="scientific">Aphanomyces stellatus</name>
    <dbReference type="NCBI Taxonomy" id="120398"/>
    <lineage>
        <taxon>Eukaryota</taxon>
        <taxon>Sar</taxon>
        <taxon>Stramenopiles</taxon>
        <taxon>Oomycota</taxon>
        <taxon>Saprolegniomycetes</taxon>
        <taxon>Saprolegniales</taxon>
        <taxon>Verrucalvaceae</taxon>
        <taxon>Aphanomyces</taxon>
    </lineage>
</organism>
<dbReference type="EMBL" id="VJMH01005250">
    <property type="protein sequence ID" value="KAF0698281.1"/>
    <property type="molecule type" value="Genomic_DNA"/>
</dbReference>
<gene>
    <name evidence="4" type="primary">Aste57867_11074</name>
    <name evidence="3" type="ORF">As57867_011032</name>
    <name evidence="4" type="ORF">ASTE57867_11074</name>
</gene>
<reference evidence="4 5" key="1">
    <citation type="submission" date="2019-03" db="EMBL/GenBank/DDBJ databases">
        <authorList>
            <person name="Gaulin E."/>
            <person name="Dumas B."/>
        </authorList>
    </citation>
    <scope>NUCLEOTIDE SEQUENCE [LARGE SCALE GENOMIC DNA]</scope>
    <source>
        <strain evidence="4">CBS 568.67</strain>
    </source>
</reference>
<accession>A0A485KRX6</accession>
<dbReference type="OrthoDB" id="123929at2759"/>
<feature type="region of interest" description="Disordered" evidence="2">
    <location>
        <begin position="336"/>
        <end position="358"/>
    </location>
</feature>